<feature type="domain" description="DUF2383" evidence="1">
    <location>
        <begin position="9"/>
        <end position="110"/>
    </location>
</feature>
<comment type="caution">
    <text evidence="2">The sequence shown here is derived from an EMBL/GenBank/DDBJ whole genome shotgun (WGS) entry which is preliminary data.</text>
</comment>
<dbReference type="EMBL" id="QNRK01000013">
    <property type="protein sequence ID" value="RBP12840.1"/>
    <property type="molecule type" value="Genomic_DNA"/>
</dbReference>
<dbReference type="Gene3D" id="1.20.1260.10">
    <property type="match status" value="1"/>
</dbReference>
<keyword evidence="3" id="KW-1185">Reference proteome</keyword>
<dbReference type="RefSeq" id="WP_113889685.1">
    <property type="nucleotide sequence ID" value="NZ_QNRK01000013.1"/>
</dbReference>
<evidence type="ECO:0000313" key="2">
    <source>
        <dbReference type="EMBL" id="RBP12840.1"/>
    </source>
</evidence>
<sequence>MNDHASVTSLYTALVDAKNGYGEAVKDAERADLKTLFQDMIALHERALAQLRPELEARGVEANDRGSFMTNVHETVIAVRSAVTGLDERSLAGFADGEERILKSYDAAIAESAGDAALAETLEQQRAALSAKVEGMKSAAERA</sequence>
<proteinExistence type="predicted"/>
<accession>A0A366FFV1</accession>
<dbReference type="AlphaFoldDB" id="A0A366FFV1"/>
<dbReference type="NCBIfam" id="TIGR02284">
    <property type="entry name" value="PA2169 family four-helix-bundle protein"/>
    <property type="match status" value="1"/>
</dbReference>
<dbReference type="OrthoDB" id="7723758at2"/>
<name>A0A366FFV1_9HYPH</name>
<dbReference type="Proteomes" id="UP000253529">
    <property type="component" value="Unassembled WGS sequence"/>
</dbReference>
<dbReference type="Pfam" id="PF09537">
    <property type="entry name" value="DUF2383"/>
    <property type="match status" value="1"/>
</dbReference>
<organism evidence="2 3">
    <name type="scientific">Roseiarcus fermentans</name>
    <dbReference type="NCBI Taxonomy" id="1473586"/>
    <lineage>
        <taxon>Bacteria</taxon>
        <taxon>Pseudomonadati</taxon>
        <taxon>Pseudomonadota</taxon>
        <taxon>Alphaproteobacteria</taxon>
        <taxon>Hyphomicrobiales</taxon>
        <taxon>Roseiarcaceae</taxon>
        <taxon>Roseiarcus</taxon>
    </lineage>
</organism>
<dbReference type="InterPro" id="IPR019052">
    <property type="entry name" value="DUF2383"/>
</dbReference>
<evidence type="ECO:0000313" key="3">
    <source>
        <dbReference type="Proteomes" id="UP000253529"/>
    </source>
</evidence>
<protein>
    <submittedName>
        <fullName evidence="2">Uncharacterized protein (TIGR02284 family)</fullName>
    </submittedName>
</protein>
<gene>
    <name evidence="2" type="ORF">DFR50_11329</name>
</gene>
<dbReference type="InterPro" id="IPR011971">
    <property type="entry name" value="CHP02284"/>
</dbReference>
<evidence type="ECO:0000259" key="1">
    <source>
        <dbReference type="Pfam" id="PF09537"/>
    </source>
</evidence>
<reference evidence="2 3" key="1">
    <citation type="submission" date="2018-06" db="EMBL/GenBank/DDBJ databases">
        <title>Genomic Encyclopedia of Type Strains, Phase IV (KMG-IV): sequencing the most valuable type-strain genomes for metagenomic binning, comparative biology and taxonomic classification.</title>
        <authorList>
            <person name="Goeker M."/>
        </authorList>
    </citation>
    <scope>NUCLEOTIDE SEQUENCE [LARGE SCALE GENOMIC DNA]</scope>
    <source>
        <strain evidence="2 3">DSM 24875</strain>
    </source>
</reference>
<dbReference type="InterPro" id="IPR012347">
    <property type="entry name" value="Ferritin-like"/>
</dbReference>